<name>A0ABM7RCD5_9BACT</name>
<evidence type="ECO:0000313" key="12">
    <source>
        <dbReference type="Proteomes" id="UP001374893"/>
    </source>
</evidence>
<evidence type="ECO:0000256" key="9">
    <source>
        <dbReference type="SAM" id="SignalP"/>
    </source>
</evidence>
<dbReference type="PROSITE" id="PS01219">
    <property type="entry name" value="AMMONIUM_TRANSP"/>
    <property type="match status" value="1"/>
</dbReference>
<evidence type="ECO:0000256" key="2">
    <source>
        <dbReference type="ARBA" id="ARBA00005887"/>
    </source>
</evidence>
<dbReference type="InterPro" id="IPR024041">
    <property type="entry name" value="NH4_transpt_AmtB-like_dom"/>
</dbReference>
<evidence type="ECO:0000313" key="11">
    <source>
        <dbReference type="EMBL" id="BCX48113.1"/>
    </source>
</evidence>
<comment type="similarity">
    <text evidence="2 8">Belongs to the ammonia transporter channel (TC 1.A.11.2) family.</text>
</comment>
<feature type="transmembrane region" description="Helical" evidence="8">
    <location>
        <begin position="380"/>
        <end position="400"/>
    </location>
</feature>
<feature type="transmembrane region" description="Helical" evidence="8">
    <location>
        <begin position="188"/>
        <end position="209"/>
    </location>
</feature>
<keyword evidence="12" id="KW-1185">Reference proteome</keyword>
<organism evidence="11 12">
    <name type="scientific">Haloferula helveola</name>
    <dbReference type="NCBI Taxonomy" id="490095"/>
    <lineage>
        <taxon>Bacteria</taxon>
        <taxon>Pseudomonadati</taxon>
        <taxon>Verrucomicrobiota</taxon>
        <taxon>Verrucomicrobiia</taxon>
        <taxon>Verrucomicrobiales</taxon>
        <taxon>Verrucomicrobiaceae</taxon>
        <taxon>Haloferula</taxon>
    </lineage>
</organism>
<dbReference type="RefSeq" id="WP_338690705.1">
    <property type="nucleotide sequence ID" value="NZ_BAABRH010000008.1"/>
</dbReference>
<dbReference type="NCBIfam" id="TIGR00836">
    <property type="entry name" value="amt"/>
    <property type="match status" value="1"/>
</dbReference>
<sequence length="431" mass="45105">MNNIHNKWRLVAGLLMASVLPAMAQEAPTAPDSGDTAWMLVSTVLVLLMTLPGLALFYGGLVRGKNVLSILVQCFVMAALMSVLWITFGASFATGSDENLFIGDSSKLMLGHMTADTLNGTIPESVWLTFQMTFIIITPALMVGAFAERMKFSAMLIFTTLWTILSYLPVWHMAWGGGLFHDWGVLDFAGGTVVHINAGIAGLVACIMVGRRRGYPGPNLVPHNVPFTVMGAGLLWVGWFGFNAGSACAADASAGMAMLTTHAATAAAVLVWMGMEWMIQKKPTAVGVATGAVAGLVAVTPAAGSTTVGGALAIGAISSFVCYFTATKLKHALKFDDSLDVFGVHGVGGIVGAILTGVFVREGILEEGVTTAQQTWAQTLSVLVTIGWSAVAAFIALGVAKVVTGLRVSEDVEVGGLDRSEHGEEAYNSEG</sequence>
<dbReference type="PANTHER" id="PTHR43029:SF10">
    <property type="entry name" value="AMMONIUM TRANSPORTER MEP2"/>
    <property type="match status" value="1"/>
</dbReference>
<feature type="transmembrane region" description="Helical" evidence="8">
    <location>
        <begin position="309"/>
        <end position="326"/>
    </location>
</feature>
<protein>
    <recommendedName>
        <fullName evidence="8">Ammonium transporter</fullName>
    </recommendedName>
</protein>
<evidence type="ECO:0000256" key="3">
    <source>
        <dbReference type="ARBA" id="ARBA00022448"/>
    </source>
</evidence>
<feature type="transmembrane region" description="Helical" evidence="8">
    <location>
        <begin position="40"/>
        <end position="61"/>
    </location>
</feature>
<feature type="transmembrane region" description="Helical" evidence="8">
    <location>
        <begin position="154"/>
        <end position="176"/>
    </location>
</feature>
<dbReference type="InterPro" id="IPR029020">
    <property type="entry name" value="Ammonium/urea_transptr"/>
</dbReference>
<dbReference type="Proteomes" id="UP001374893">
    <property type="component" value="Chromosome"/>
</dbReference>
<evidence type="ECO:0000256" key="6">
    <source>
        <dbReference type="ARBA" id="ARBA00023136"/>
    </source>
</evidence>
<feature type="transmembrane region" description="Helical" evidence="8">
    <location>
        <begin position="68"/>
        <end position="88"/>
    </location>
</feature>
<dbReference type="InterPro" id="IPR018047">
    <property type="entry name" value="Ammonium_transpt_CS"/>
</dbReference>
<dbReference type="EMBL" id="AP024702">
    <property type="protein sequence ID" value="BCX48113.1"/>
    <property type="molecule type" value="Genomic_DNA"/>
</dbReference>
<dbReference type="Pfam" id="PF00909">
    <property type="entry name" value="Ammonium_transp"/>
    <property type="match status" value="1"/>
</dbReference>
<feature type="transmembrane region" description="Helical" evidence="8">
    <location>
        <begin position="221"/>
        <end position="242"/>
    </location>
</feature>
<evidence type="ECO:0000256" key="7">
    <source>
        <dbReference type="ARBA" id="ARBA00023177"/>
    </source>
</evidence>
<dbReference type="InterPro" id="IPR001905">
    <property type="entry name" value="Ammonium_transpt"/>
</dbReference>
<feature type="transmembrane region" description="Helical" evidence="8">
    <location>
        <begin position="254"/>
        <end position="273"/>
    </location>
</feature>
<accession>A0ABM7RCD5</accession>
<comment type="subcellular location">
    <subcellularLocation>
        <location evidence="8">Cell membrane</location>
        <topology evidence="8">Multi-pass membrane protein</topology>
    </subcellularLocation>
    <subcellularLocation>
        <location evidence="1">Membrane</location>
        <topology evidence="1">Multi-pass membrane protein</topology>
    </subcellularLocation>
</comment>
<keyword evidence="5 8" id="KW-1133">Transmembrane helix</keyword>
<evidence type="ECO:0000256" key="4">
    <source>
        <dbReference type="ARBA" id="ARBA00022692"/>
    </source>
</evidence>
<dbReference type="Gene3D" id="1.10.3430.10">
    <property type="entry name" value="Ammonium transporter AmtB like domains"/>
    <property type="match status" value="1"/>
</dbReference>
<feature type="signal peptide" evidence="9">
    <location>
        <begin position="1"/>
        <end position="24"/>
    </location>
</feature>
<feature type="domain" description="Ammonium transporter AmtB-like" evidence="10">
    <location>
        <begin position="37"/>
        <end position="427"/>
    </location>
</feature>
<feature type="transmembrane region" description="Helical" evidence="8">
    <location>
        <begin position="285"/>
        <end position="303"/>
    </location>
</feature>
<evidence type="ECO:0000259" key="10">
    <source>
        <dbReference type="Pfam" id="PF00909"/>
    </source>
</evidence>
<feature type="chain" id="PRO_5046375665" description="Ammonium transporter" evidence="9">
    <location>
        <begin position="25"/>
        <end position="431"/>
    </location>
</feature>
<gene>
    <name evidence="11" type="primary">amtB</name>
    <name evidence="11" type="ORF">HAHE_20210</name>
</gene>
<feature type="transmembrane region" description="Helical" evidence="8">
    <location>
        <begin position="338"/>
        <end position="360"/>
    </location>
</feature>
<keyword evidence="3 8" id="KW-0813">Transport</keyword>
<evidence type="ECO:0000256" key="8">
    <source>
        <dbReference type="RuleBase" id="RU362002"/>
    </source>
</evidence>
<feature type="transmembrane region" description="Helical" evidence="8">
    <location>
        <begin position="126"/>
        <end position="147"/>
    </location>
</feature>
<keyword evidence="7 8" id="KW-0924">Ammonia transport</keyword>
<dbReference type="PANTHER" id="PTHR43029">
    <property type="entry name" value="AMMONIUM TRANSPORTER MEP2"/>
    <property type="match status" value="1"/>
</dbReference>
<keyword evidence="9" id="KW-0732">Signal</keyword>
<reference evidence="11 12" key="1">
    <citation type="submission" date="2021-06" db="EMBL/GenBank/DDBJ databases">
        <title>Complete genome of Haloferula helveola possessing various polysaccharide degrading enzymes.</title>
        <authorList>
            <person name="Takami H."/>
            <person name="Huang C."/>
            <person name="Hamasaki K."/>
        </authorList>
    </citation>
    <scope>NUCLEOTIDE SEQUENCE [LARGE SCALE GENOMIC DNA]</scope>
    <source>
        <strain evidence="11 12">CN-1</strain>
    </source>
</reference>
<keyword evidence="4 8" id="KW-0812">Transmembrane</keyword>
<evidence type="ECO:0000256" key="5">
    <source>
        <dbReference type="ARBA" id="ARBA00022989"/>
    </source>
</evidence>
<keyword evidence="6 8" id="KW-0472">Membrane</keyword>
<evidence type="ECO:0000256" key="1">
    <source>
        <dbReference type="ARBA" id="ARBA00004141"/>
    </source>
</evidence>
<dbReference type="SUPFAM" id="SSF111352">
    <property type="entry name" value="Ammonium transporter"/>
    <property type="match status" value="1"/>
</dbReference>
<proteinExistence type="inferred from homology"/>